<evidence type="ECO:0000256" key="1">
    <source>
        <dbReference type="SAM" id="Phobius"/>
    </source>
</evidence>
<dbReference type="PANTHER" id="PTHR34005:SF1">
    <property type="entry name" value="PROTEIN CBG15054"/>
    <property type="match status" value="1"/>
</dbReference>
<reference evidence="2" key="1">
    <citation type="submission" date="2007-07" db="EMBL/GenBank/DDBJ databases">
        <title>PCAP assembly of the Caenorhabditis remanei genome.</title>
        <authorList>
            <consortium name="The Caenorhabditis remanei Sequencing Consortium"/>
            <person name="Wilson R.K."/>
        </authorList>
    </citation>
    <scope>NUCLEOTIDE SEQUENCE [LARGE SCALE GENOMIC DNA]</scope>
    <source>
        <strain evidence="2">PB4641</strain>
    </source>
</reference>
<dbReference type="AlphaFoldDB" id="E3NNU9"/>
<evidence type="ECO:0000313" key="3">
    <source>
        <dbReference type="Proteomes" id="UP000008281"/>
    </source>
</evidence>
<organism evidence="3">
    <name type="scientific">Caenorhabditis remanei</name>
    <name type="common">Caenorhabditis vulgaris</name>
    <dbReference type="NCBI Taxonomy" id="31234"/>
    <lineage>
        <taxon>Eukaryota</taxon>
        <taxon>Metazoa</taxon>
        <taxon>Ecdysozoa</taxon>
        <taxon>Nematoda</taxon>
        <taxon>Chromadorea</taxon>
        <taxon>Rhabditida</taxon>
        <taxon>Rhabditina</taxon>
        <taxon>Rhabditomorpha</taxon>
        <taxon>Rhabditoidea</taxon>
        <taxon>Rhabditidae</taxon>
        <taxon>Peloderinae</taxon>
        <taxon>Caenorhabditis</taxon>
    </lineage>
</organism>
<dbReference type="Proteomes" id="UP000008281">
    <property type="component" value="Unassembled WGS sequence"/>
</dbReference>
<evidence type="ECO:0000313" key="2">
    <source>
        <dbReference type="EMBL" id="EFP11738.1"/>
    </source>
</evidence>
<keyword evidence="3" id="KW-1185">Reference proteome</keyword>
<keyword evidence="1" id="KW-1133">Transmembrane helix</keyword>
<keyword evidence="1" id="KW-0472">Membrane</keyword>
<keyword evidence="1" id="KW-0812">Transmembrane</keyword>
<dbReference type="OrthoDB" id="5819810at2759"/>
<dbReference type="PANTHER" id="PTHR34005">
    <property type="entry name" value="PROTEIN CBG15054-RELATED"/>
    <property type="match status" value="1"/>
</dbReference>
<protein>
    <submittedName>
        <fullName evidence="2">Uncharacterized protein</fullName>
    </submittedName>
</protein>
<accession>E3NNU9</accession>
<gene>
    <name evidence="2" type="ORF">CRE_12400</name>
</gene>
<dbReference type="EMBL" id="DS269263">
    <property type="protein sequence ID" value="EFP11738.1"/>
    <property type="molecule type" value="Genomic_DNA"/>
</dbReference>
<name>E3NNU9_CAERE</name>
<dbReference type="InParanoid" id="E3NNU9"/>
<feature type="transmembrane region" description="Helical" evidence="1">
    <location>
        <begin position="25"/>
        <end position="48"/>
    </location>
</feature>
<sequence length="355" mass="41942">MSSNCNCSWVRATNEPTNQEKGDGFLAIVVFALILSIIYIITMIVLYIRSRKFHQITKFPKRPNWMIKLDSTFSAMKMNRFTIYTKSYEKRYCEKSREEQRKKMIEIMRTLLQTYLQVSIAIPDSTCIVSIPKRNFKCGAVPGVFKPKHEGPPDSYYEYQMIGDDAIQVTWFVVAGVRYVAGVCIYLETPYESRIRYRDDIILDLLYKPDYWSTVSLKEETMQVLIRKKNNELTLFTNNRYGEPSCFRFDSDKRKIVKCQALSLDNYKRIKSTVHTQHLTIQVCQHQNKLALTAINNGTRMHATWNRKYRQIEYSRCASCAEVYDTQLPTYQSLLPHNSYCYNYFNDFFYQNMCY</sequence>
<proteinExistence type="predicted"/>
<dbReference type="HOGENOM" id="CLU_066944_0_0_1"/>